<keyword evidence="8" id="KW-1185">Reference proteome</keyword>
<evidence type="ECO:0000259" key="6">
    <source>
        <dbReference type="PROSITE" id="PS50863"/>
    </source>
</evidence>
<evidence type="ECO:0000256" key="3">
    <source>
        <dbReference type="ARBA" id="ARBA00023125"/>
    </source>
</evidence>
<evidence type="ECO:0000313" key="8">
    <source>
        <dbReference type="Proteomes" id="UP000236161"/>
    </source>
</evidence>
<dbReference type="Gene3D" id="2.40.330.10">
    <property type="entry name" value="DNA-binding pseudobarrel domain"/>
    <property type="match status" value="1"/>
</dbReference>
<feature type="domain" description="TF-B3" evidence="6">
    <location>
        <begin position="54"/>
        <end position="148"/>
    </location>
</feature>
<accession>A0A2I0AJS3</accession>
<sequence length="165" mass="18605">MIIFQVRKSARLLKQNLSRQDNCLSPKSTQCINADPDASFSQAEILPLEGKPYFSLIIGRSQLDKPYCVIVPDSIHNFLPESPSVVVLCYQNQEWAVNFNVYANNRKAFVGGWRQFSVDNNLRIGDACVFELIDAKELRMRVQILNGQVPARSHVGNADIPIIID</sequence>
<evidence type="ECO:0000256" key="5">
    <source>
        <dbReference type="ARBA" id="ARBA00023242"/>
    </source>
</evidence>
<dbReference type="InterPro" id="IPR015300">
    <property type="entry name" value="DNA-bd_pseudobarrel_sf"/>
</dbReference>
<reference evidence="7 8" key="1">
    <citation type="journal article" date="2017" name="Nature">
        <title>The Apostasia genome and the evolution of orchids.</title>
        <authorList>
            <person name="Zhang G.Q."/>
            <person name="Liu K.W."/>
            <person name="Li Z."/>
            <person name="Lohaus R."/>
            <person name="Hsiao Y.Y."/>
            <person name="Niu S.C."/>
            <person name="Wang J.Y."/>
            <person name="Lin Y.C."/>
            <person name="Xu Q."/>
            <person name="Chen L.J."/>
            <person name="Yoshida K."/>
            <person name="Fujiwara S."/>
            <person name="Wang Z.W."/>
            <person name="Zhang Y.Q."/>
            <person name="Mitsuda N."/>
            <person name="Wang M."/>
            <person name="Liu G.H."/>
            <person name="Pecoraro L."/>
            <person name="Huang H.X."/>
            <person name="Xiao X.J."/>
            <person name="Lin M."/>
            <person name="Wu X.Y."/>
            <person name="Wu W.L."/>
            <person name="Chen Y.Y."/>
            <person name="Chang S.B."/>
            <person name="Sakamoto S."/>
            <person name="Ohme-Takagi M."/>
            <person name="Yagi M."/>
            <person name="Zeng S.J."/>
            <person name="Shen C.Y."/>
            <person name="Yeh C.M."/>
            <person name="Luo Y.B."/>
            <person name="Tsai W.C."/>
            <person name="Van de Peer Y."/>
            <person name="Liu Z.J."/>
        </authorList>
    </citation>
    <scope>NUCLEOTIDE SEQUENCE [LARGE SCALE GENOMIC DNA]</scope>
    <source>
        <strain evidence="8">cv. Shenzhen</strain>
        <tissue evidence="7">Stem</tissue>
    </source>
</reference>
<proteinExistence type="predicted"/>
<organism evidence="7 8">
    <name type="scientific">Apostasia shenzhenica</name>
    <dbReference type="NCBI Taxonomy" id="1088818"/>
    <lineage>
        <taxon>Eukaryota</taxon>
        <taxon>Viridiplantae</taxon>
        <taxon>Streptophyta</taxon>
        <taxon>Embryophyta</taxon>
        <taxon>Tracheophyta</taxon>
        <taxon>Spermatophyta</taxon>
        <taxon>Magnoliopsida</taxon>
        <taxon>Liliopsida</taxon>
        <taxon>Asparagales</taxon>
        <taxon>Orchidaceae</taxon>
        <taxon>Apostasioideae</taxon>
        <taxon>Apostasia</taxon>
    </lineage>
</organism>
<dbReference type="SMART" id="SM01019">
    <property type="entry name" value="B3"/>
    <property type="match status" value="1"/>
</dbReference>
<evidence type="ECO:0000256" key="1">
    <source>
        <dbReference type="ARBA" id="ARBA00004123"/>
    </source>
</evidence>
<dbReference type="SUPFAM" id="SSF101936">
    <property type="entry name" value="DNA-binding pseudobarrel domain"/>
    <property type="match status" value="1"/>
</dbReference>
<dbReference type="EMBL" id="KZ451978">
    <property type="protein sequence ID" value="PKA55716.1"/>
    <property type="molecule type" value="Genomic_DNA"/>
</dbReference>
<dbReference type="GO" id="GO:0003677">
    <property type="term" value="F:DNA binding"/>
    <property type="evidence" value="ECO:0007669"/>
    <property type="project" value="UniProtKB-KW"/>
</dbReference>
<dbReference type="PANTHER" id="PTHR31391:SF64">
    <property type="entry name" value="B3 DOMAIN-CONTAINING PROTEIN OS06G0112300"/>
    <property type="match status" value="1"/>
</dbReference>
<dbReference type="InterPro" id="IPR044837">
    <property type="entry name" value="REM16-like"/>
</dbReference>
<dbReference type="InterPro" id="IPR003340">
    <property type="entry name" value="B3_DNA-bd"/>
</dbReference>
<dbReference type="OrthoDB" id="638806at2759"/>
<dbReference type="STRING" id="1088818.A0A2I0AJS3"/>
<keyword evidence="2" id="KW-0805">Transcription regulation</keyword>
<evidence type="ECO:0000256" key="4">
    <source>
        <dbReference type="ARBA" id="ARBA00023163"/>
    </source>
</evidence>
<dbReference type="PANTHER" id="PTHR31391">
    <property type="entry name" value="B3 DOMAIN-CONTAINING PROTEIN OS11G0197600-RELATED"/>
    <property type="match status" value="1"/>
</dbReference>
<evidence type="ECO:0000313" key="7">
    <source>
        <dbReference type="EMBL" id="PKA55716.1"/>
    </source>
</evidence>
<gene>
    <name evidence="7" type="ORF">AXF42_Ash012008</name>
</gene>
<protein>
    <submittedName>
        <fullName evidence="7">B3 domain-containing protein</fullName>
    </submittedName>
</protein>
<dbReference type="GO" id="GO:0005634">
    <property type="term" value="C:nucleus"/>
    <property type="evidence" value="ECO:0007669"/>
    <property type="project" value="UniProtKB-SubCell"/>
</dbReference>
<keyword evidence="4" id="KW-0804">Transcription</keyword>
<dbReference type="Pfam" id="PF02362">
    <property type="entry name" value="B3"/>
    <property type="match status" value="1"/>
</dbReference>
<dbReference type="PROSITE" id="PS50863">
    <property type="entry name" value="B3"/>
    <property type="match status" value="1"/>
</dbReference>
<dbReference type="Proteomes" id="UP000236161">
    <property type="component" value="Unassembled WGS sequence"/>
</dbReference>
<evidence type="ECO:0000256" key="2">
    <source>
        <dbReference type="ARBA" id="ARBA00023015"/>
    </source>
</evidence>
<keyword evidence="5" id="KW-0539">Nucleus</keyword>
<name>A0A2I0AJS3_9ASPA</name>
<dbReference type="AlphaFoldDB" id="A0A2I0AJS3"/>
<comment type="subcellular location">
    <subcellularLocation>
        <location evidence="1">Nucleus</location>
    </subcellularLocation>
</comment>
<dbReference type="CDD" id="cd10017">
    <property type="entry name" value="B3_DNA"/>
    <property type="match status" value="1"/>
</dbReference>
<keyword evidence="3" id="KW-0238">DNA-binding</keyword>